<protein>
    <submittedName>
        <fullName evidence="2">Uncharacterized protein</fullName>
    </submittedName>
</protein>
<reference evidence="2" key="1">
    <citation type="submission" date="2015-12" db="EMBL/GenBank/DDBJ databases">
        <title>De novo transcriptome assembly of four potential Pierce s Disease insect vectors from Arizona vineyards.</title>
        <authorList>
            <person name="Tassone E.E."/>
        </authorList>
    </citation>
    <scope>NUCLEOTIDE SEQUENCE</scope>
</reference>
<organism evidence="2">
    <name type="scientific">Clastoptera arizonana</name>
    <name type="common">Arizona spittle bug</name>
    <dbReference type="NCBI Taxonomy" id="38151"/>
    <lineage>
        <taxon>Eukaryota</taxon>
        <taxon>Metazoa</taxon>
        <taxon>Ecdysozoa</taxon>
        <taxon>Arthropoda</taxon>
        <taxon>Hexapoda</taxon>
        <taxon>Insecta</taxon>
        <taxon>Pterygota</taxon>
        <taxon>Neoptera</taxon>
        <taxon>Paraneoptera</taxon>
        <taxon>Hemiptera</taxon>
        <taxon>Auchenorrhyncha</taxon>
        <taxon>Cercopoidea</taxon>
        <taxon>Clastopteridae</taxon>
        <taxon>Clastoptera</taxon>
    </lineage>
</organism>
<feature type="compositionally biased region" description="Polar residues" evidence="1">
    <location>
        <begin position="1"/>
        <end position="12"/>
    </location>
</feature>
<feature type="region of interest" description="Disordered" evidence="1">
    <location>
        <begin position="1"/>
        <end position="119"/>
    </location>
</feature>
<feature type="compositionally biased region" description="Polar residues" evidence="1">
    <location>
        <begin position="79"/>
        <end position="99"/>
    </location>
</feature>
<evidence type="ECO:0000256" key="1">
    <source>
        <dbReference type="SAM" id="MobiDB-lite"/>
    </source>
</evidence>
<name>A0A1B6CHD4_9HEMI</name>
<gene>
    <name evidence="2" type="ORF">g.2347</name>
</gene>
<dbReference type="EMBL" id="GEDC01024476">
    <property type="protein sequence ID" value="JAS12822.1"/>
    <property type="molecule type" value="Transcribed_RNA"/>
</dbReference>
<accession>A0A1B6CHD4</accession>
<dbReference type="AlphaFoldDB" id="A0A1B6CHD4"/>
<evidence type="ECO:0000313" key="2">
    <source>
        <dbReference type="EMBL" id="JAS12822.1"/>
    </source>
</evidence>
<sequence length="119" mass="12989">MSELNSSSQIQNCLFGLSDSENDSGPDINTDLESTPERESIIHDFSSGSGEEYNPDSDNDCESDSEHGSRLRPIRRLDQPSTSGTNQRHLPLTNRPNTISDSDTDSDDGNLPVAPNLSH</sequence>
<feature type="compositionally biased region" description="Acidic residues" evidence="1">
    <location>
        <begin position="53"/>
        <end position="63"/>
    </location>
</feature>
<proteinExistence type="predicted"/>